<organism evidence="1 2">
    <name type="scientific">Rangifer tarandus platyrhynchus</name>
    <name type="common">Svalbard reindeer</name>
    <dbReference type="NCBI Taxonomy" id="3082113"/>
    <lineage>
        <taxon>Eukaryota</taxon>
        <taxon>Metazoa</taxon>
        <taxon>Chordata</taxon>
        <taxon>Craniata</taxon>
        <taxon>Vertebrata</taxon>
        <taxon>Euteleostomi</taxon>
        <taxon>Mammalia</taxon>
        <taxon>Eutheria</taxon>
        <taxon>Laurasiatheria</taxon>
        <taxon>Artiodactyla</taxon>
        <taxon>Ruminantia</taxon>
        <taxon>Pecora</taxon>
        <taxon>Cervidae</taxon>
        <taxon>Odocoileinae</taxon>
        <taxon>Rangifer</taxon>
    </lineage>
</organism>
<name>A0AC59YZY9_RANTA</name>
<protein>
    <submittedName>
        <fullName evidence="1">Uncharacterized protein</fullName>
    </submittedName>
</protein>
<gene>
    <name evidence="1" type="ORF">MRATA1EN22A_LOCUS12293</name>
</gene>
<dbReference type="Proteomes" id="UP001162501">
    <property type="component" value="Chromosome 21"/>
</dbReference>
<reference evidence="1" key="2">
    <citation type="submission" date="2025-03" db="EMBL/GenBank/DDBJ databases">
        <authorList>
            <consortium name="ELIXIR-Norway"/>
            <consortium name="Elixir Norway"/>
        </authorList>
    </citation>
    <scope>NUCLEOTIDE SEQUENCE</scope>
</reference>
<evidence type="ECO:0000313" key="1">
    <source>
        <dbReference type="EMBL" id="CAN0116988.1"/>
    </source>
</evidence>
<reference evidence="1" key="1">
    <citation type="submission" date="2023-05" db="EMBL/GenBank/DDBJ databases">
        <authorList>
            <consortium name="ELIXIR-Norway"/>
        </authorList>
    </citation>
    <scope>NUCLEOTIDE SEQUENCE</scope>
</reference>
<sequence length="102" mass="11403">MDLCWQTTDRKWITYWRSSCLKISKTGASGLKNSVKVGQSEKETQACLIHFLWTSSISCTFRYPPLSGSPDSSSPCLSCINHTDSPTIHHLIFPVSLNGLRI</sequence>
<dbReference type="EMBL" id="OX596105">
    <property type="protein sequence ID" value="CAN0116988.1"/>
    <property type="molecule type" value="Genomic_DNA"/>
</dbReference>
<accession>A0AC59YZY9</accession>
<evidence type="ECO:0000313" key="2">
    <source>
        <dbReference type="Proteomes" id="UP001162501"/>
    </source>
</evidence>
<proteinExistence type="predicted"/>